<protein>
    <submittedName>
        <fullName evidence="3">Ig-like domain-containing protein</fullName>
    </submittedName>
</protein>
<keyword evidence="1" id="KW-0732">Signal</keyword>
<dbReference type="SMART" id="SM00460">
    <property type="entry name" value="TGc"/>
    <property type="match status" value="1"/>
</dbReference>
<dbReference type="PANTHER" id="PTHR46333">
    <property type="entry name" value="CYTOKINESIS PROTEIN 3"/>
    <property type="match status" value="1"/>
</dbReference>
<dbReference type="InterPro" id="IPR052557">
    <property type="entry name" value="CAP/Cytokinesis_protein"/>
</dbReference>
<keyword evidence="4" id="KW-1185">Reference proteome</keyword>
<evidence type="ECO:0000313" key="3">
    <source>
        <dbReference type="EMBL" id="MBU5592499.1"/>
    </source>
</evidence>
<reference evidence="3 4" key="1">
    <citation type="submission" date="2021-06" db="EMBL/GenBank/DDBJ databases">
        <authorList>
            <person name="Sun Q."/>
            <person name="Li D."/>
        </authorList>
    </citation>
    <scope>NUCLEOTIDE SEQUENCE [LARGE SCALE GENOMIC DNA]</scope>
    <source>
        <strain evidence="3 4">MSJ-4</strain>
    </source>
</reference>
<evidence type="ECO:0000313" key="4">
    <source>
        <dbReference type="Proteomes" id="UP000736583"/>
    </source>
</evidence>
<comment type="caution">
    <text evidence="3">The sequence shown here is derived from an EMBL/GenBank/DDBJ whole genome shotgun (WGS) entry which is preliminary data.</text>
</comment>
<accession>A0ABS6F1V9</accession>
<dbReference type="EMBL" id="JAHLQL010000004">
    <property type="protein sequence ID" value="MBU5592499.1"/>
    <property type="molecule type" value="Genomic_DNA"/>
</dbReference>
<dbReference type="Pfam" id="PF01841">
    <property type="entry name" value="Transglut_core"/>
    <property type="match status" value="1"/>
</dbReference>
<gene>
    <name evidence="3" type="ORF">KQI89_12110</name>
</gene>
<dbReference type="RefSeq" id="WP_216457277.1">
    <property type="nucleotide sequence ID" value="NZ_JAHLQL010000004.1"/>
</dbReference>
<dbReference type="PANTHER" id="PTHR46333:SF2">
    <property type="entry name" value="CYTOKINESIS PROTEIN 3"/>
    <property type="match status" value="1"/>
</dbReference>
<dbReference type="Pfam" id="PF13205">
    <property type="entry name" value="Big_5"/>
    <property type="match status" value="1"/>
</dbReference>
<sequence length="433" mass="49495">MKKSIISIFSATTIIFSLFTPITTKALENNKAIPDSNYSDNVDNPIFSDTHMYWKSKSSPSLNTYEDFNSKKSVGTVSNLKDLNDLIIDQCRNLKENFLITYTGKLEDLNTLSPRDIMDYIEHEDHYIFLGLGVVNFSFEGHDGNIDVTVTASYRTSRAKEDYIDKKIDSILKDIIKDDMDIEEKAMAIHDYIVKNIKYDRTLEKMYAYEALYYGTTICIGYAGLAYKMLNKVGIENKIVSGRGFSGTSSGKHAWNLVNIRGNWYHLDCTGDSPSAFVAGRVLYTYYNLTDDEILKDHEFPREKYPASSTEKYSRKIYTRNYKVIDSKKDVPLNKDWNIKFSKDPTPSTITKSNIYVIKGDSYDPSDNIPAELPFNNAIDVTVDYNDINKTAFITNDSNWEPQSTYYIVVTSNIISEKGVSLWRPVIMKFSTL</sequence>
<organism evidence="3 4">
    <name type="scientific">Clostridium simiarum</name>
    <dbReference type="NCBI Taxonomy" id="2841506"/>
    <lineage>
        <taxon>Bacteria</taxon>
        <taxon>Bacillati</taxon>
        <taxon>Bacillota</taxon>
        <taxon>Clostridia</taxon>
        <taxon>Eubacteriales</taxon>
        <taxon>Clostridiaceae</taxon>
        <taxon>Clostridium</taxon>
    </lineage>
</organism>
<evidence type="ECO:0000256" key="1">
    <source>
        <dbReference type="ARBA" id="ARBA00022729"/>
    </source>
</evidence>
<proteinExistence type="predicted"/>
<feature type="domain" description="Transglutaminase-like" evidence="2">
    <location>
        <begin position="211"/>
        <end position="271"/>
    </location>
</feature>
<name>A0ABS6F1V9_9CLOT</name>
<dbReference type="Proteomes" id="UP000736583">
    <property type="component" value="Unassembled WGS sequence"/>
</dbReference>
<dbReference type="InterPro" id="IPR032812">
    <property type="entry name" value="SbsA_Ig"/>
</dbReference>
<evidence type="ECO:0000259" key="2">
    <source>
        <dbReference type="SMART" id="SM00460"/>
    </source>
</evidence>
<dbReference type="InterPro" id="IPR002931">
    <property type="entry name" value="Transglutaminase-like"/>
</dbReference>